<dbReference type="InterPro" id="IPR010730">
    <property type="entry name" value="HET"/>
</dbReference>
<sequence>MLCKTCKRFLTNVLESEIDRSGGIGLHSKSGCVQRHRGGDADGQKKPSTWVSPKLPGTLRERKHLNPGCFFCQVLWNNGTMLDSLERSNEYLNRSLQRSTGSRNSVSVSLTPFSPPVFTVFACVKGLQSLLDTELKAFPSSAQETRDVYQSIGVSPEARGECTSSTTELWRYWYRRCTQSHETCRAIQRALPQFTPARLIEILAPEGGSQANLKWRVVQQSNIGHVPYVTLSHCWGTSRHISLTEKMYDRLQSRTWDFSNLPKTYQDSLVVAQALGFKYIWIDSLCIIQDNEEDWLSQSALMERVYQNSACNIAATWADDSQKGCFNKRDPAISSLATVTARETADGRPIEFQLGDMKVTEREIDEAPLNSRGWVLQERYLSRRQISFGRTQVYWECHELMASEQFPARLPANMYPDHDPHPDLTKPGFQAEVDMEEEDIRQGWSDLVDAYSGMKLTKLSDRAIALSGVAGYARSLNNDEYLAGLWRKSLEQQLCWYANWGYLLPSSGEYRAPSWSWLSVESKVSSDDFYNKVQSRWKKSCVEVIHASIHSRHPSRLHSFVSGELVLRGILLSGSGSRSDDSSWQFRFETDDDKLRTALEDTPFTIAVPLEDYPAIRYTGSGGGPGALQQLRQQTAGDYTPTEASWDSSEMDSISFRPDNDSMPELDLNTHQTCEKLIFFLVYIAESFWDSDDAMKLSVTGLILRELEGSENKGKYMRVGMFESSEVEWMDGLGPSCLTRFARQLHERTPKEVWARGLVALDDPAIAPLVQVVTIV</sequence>
<name>A0AAN7B2D7_9PEZI</name>
<feature type="region of interest" description="Disordered" evidence="1">
    <location>
        <begin position="29"/>
        <end position="49"/>
    </location>
</feature>
<dbReference type="Pfam" id="PF06985">
    <property type="entry name" value="HET"/>
    <property type="match status" value="1"/>
</dbReference>
<evidence type="ECO:0000313" key="3">
    <source>
        <dbReference type="EMBL" id="KAK4208373.1"/>
    </source>
</evidence>
<evidence type="ECO:0000259" key="2">
    <source>
        <dbReference type="Pfam" id="PF06985"/>
    </source>
</evidence>
<dbReference type="AlphaFoldDB" id="A0AAN7B2D7"/>
<evidence type="ECO:0000256" key="1">
    <source>
        <dbReference type="SAM" id="MobiDB-lite"/>
    </source>
</evidence>
<organism evidence="3 4">
    <name type="scientific">Rhypophila decipiens</name>
    <dbReference type="NCBI Taxonomy" id="261697"/>
    <lineage>
        <taxon>Eukaryota</taxon>
        <taxon>Fungi</taxon>
        <taxon>Dikarya</taxon>
        <taxon>Ascomycota</taxon>
        <taxon>Pezizomycotina</taxon>
        <taxon>Sordariomycetes</taxon>
        <taxon>Sordariomycetidae</taxon>
        <taxon>Sordariales</taxon>
        <taxon>Naviculisporaceae</taxon>
        <taxon>Rhypophila</taxon>
    </lineage>
</organism>
<dbReference type="PANTHER" id="PTHR33112:SF10">
    <property type="entry name" value="TOL"/>
    <property type="match status" value="1"/>
</dbReference>
<proteinExistence type="predicted"/>
<reference evidence="3" key="2">
    <citation type="submission" date="2023-05" db="EMBL/GenBank/DDBJ databases">
        <authorList>
            <consortium name="Lawrence Berkeley National Laboratory"/>
            <person name="Steindorff A."/>
            <person name="Hensen N."/>
            <person name="Bonometti L."/>
            <person name="Westerberg I."/>
            <person name="Brannstrom I.O."/>
            <person name="Guillou S."/>
            <person name="Cros-Aarteil S."/>
            <person name="Calhoun S."/>
            <person name="Haridas S."/>
            <person name="Kuo A."/>
            <person name="Mondo S."/>
            <person name="Pangilinan J."/>
            <person name="Riley R."/>
            <person name="Labutti K."/>
            <person name="Andreopoulos B."/>
            <person name="Lipzen A."/>
            <person name="Chen C."/>
            <person name="Yanf M."/>
            <person name="Daum C."/>
            <person name="Ng V."/>
            <person name="Clum A."/>
            <person name="Ohm R."/>
            <person name="Martin F."/>
            <person name="Silar P."/>
            <person name="Natvig D."/>
            <person name="Lalanne C."/>
            <person name="Gautier V."/>
            <person name="Ament-Velasquez S.L."/>
            <person name="Kruys A."/>
            <person name="Hutchinson M.I."/>
            <person name="Powell A.J."/>
            <person name="Barry K."/>
            <person name="Miller A.N."/>
            <person name="Grigoriev I.V."/>
            <person name="Debuchy R."/>
            <person name="Gladieux P."/>
            <person name="Thoren M.H."/>
            <person name="Johannesson H."/>
        </authorList>
    </citation>
    <scope>NUCLEOTIDE SEQUENCE</scope>
    <source>
        <strain evidence="3">PSN293</strain>
    </source>
</reference>
<accession>A0AAN7B2D7</accession>
<evidence type="ECO:0000313" key="4">
    <source>
        <dbReference type="Proteomes" id="UP001301769"/>
    </source>
</evidence>
<reference evidence="3" key="1">
    <citation type="journal article" date="2023" name="Mol. Phylogenet. Evol.">
        <title>Genome-scale phylogeny and comparative genomics of the fungal order Sordariales.</title>
        <authorList>
            <person name="Hensen N."/>
            <person name="Bonometti L."/>
            <person name="Westerberg I."/>
            <person name="Brannstrom I.O."/>
            <person name="Guillou S."/>
            <person name="Cros-Aarteil S."/>
            <person name="Calhoun S."/>
            <person name="Haridas S."/>
            <person name="Kuo A."/>
            <person name="Mondo S."/>
            <person name="Pangilinan J."/>
            <person name="Riley R."/>
            <person name="LaButti K."/>
            <person name="Andreopoulos B."/>
            <person name="Lipzen A."/>
            <person name="Chen C."/>
            <person name="Yan M."/>
            <person name="Daum C."/>
            <person name="Ng V."/>
            <person name="Clum A."/>
            <person name="Steindorff A."/>
            <person name="Ohm R.A."/>
            <person name="Martin F."/>
            <person name="Silar P."/>
            <person name="Natvig D.O."/>
            <person name="Lalanne C."/>
            <person name="Gautier V."/>
            <person name="Ament-Velasquez S.L."/>
            <person name="Kruys A."/>
            <person name="Hutchinson M.I."/>
            <person name="Powell A.J."/>
            <person name="Barry K."/>
            <person name="Miller A.N."/>
            <person name="Grigoriev I.V."/>
            <person name="Debuchy R."/>
            <person name="Gladieux P."/>
            <person name="Hiltunen Thoren M."/>
            <person name="Johannesson H."/>
        </authorList>
    </citation>
    <scope>NUCLEOTIDE SEQUENCE</scope>
    <source>
        <strain evidence="3">PSN293</strain>
    </source>
</reference>
<feature type="domain" description="Heterokaryon incompatibility" evidence="2">
    <location>
        <begin position="228"/>
        <end position="378"/>
    </location>
</feature>
<dbReference type="EMBL" id="MU858246">
    <property type="protein sequence ID" value="KAK4208373.1"/>
    <property type="molecule type" value="Genomic_DNA"/>
</dbReference>
<dbReference type="Proteomes" id="UP001301769">
    <property type="component" value="Unassembled WGS sequence"/>
</dbReference>
<comment type="caution">
    <text evidence="3">The sequence shown here is derived from an EMBL/GenBank/DDBJ whole genome shotgun (WGS) entry which is preliminary data.</text>
</comment>
<keyword evidence="4" id="KW-1185">Reference proteome</keyword>
<dbReference type="PANTHER" id="PTHR33112">
    <property type="entry name" value="DOMAIN PROTEIN, PUTATIVE-RELATED"/>
    <property type="match status" value="1"/>
</dbReference>
<gene>
    <name evidence="3" type="ORF">QBC37DRAFT_432070</name>
</gene>
<protein>
    <submittedName>
        <fullName evidence="3">Heterokaryon incompatibility protein-domain-containing protein</fullName>
    </submittedName>
</protein>